<evidence type="ECO:0000313" key="1">
    <source>
        <dbReference type="EMBL" id="JAD73923.1"/>
    </source>
</evidence>
<dbReference type="AlphaFoldDB" id="A0A0A9CHI3"/>
<reference evidence="1" key="1">
    <citation type="submission" date="2014-09" db="EMBL/GenBank/DDBJ databases">
        <authorList>
            <person name="Magalhaes I.L.F."/>
            <person name="Oliveira U."/>
            <person name="Santos F.R."/>
            <person name="Vidigal T.H.D.A."/>
            <person name="Brescovit A.D."/>
            <person name="Santos A.J."/>
        </authorList>
    </citation>
    <scope>NUCLEOTIDE SEQUENCE</scope>
    <source>
        <tissue evidence="1">Shoot tissue taken approximately 20 cm above the soil surface</tissue>
    </source>
</reference>
<proteinExistence type="predicted"/>
<reference evidence="1" key="2">
    <citation type="journal article" date="2015" name="Data Brief">
        <title>Shoot transcriptome of the giant reed, Arundo donax.</title>
        <authorList>
            <person name="Barrero R.A."/>
            <person name="Guerrero F.D."/>
            <person name="Moolhuijzen P."/>
            <person name="Goolsby J.A."/>
            <person name="Tidwell J."/>
            <person name="Bellgard S.E."/>
            <person name="Bellgard M.I."/>
        </authorList>
    </citation>
    <scope>NUCLEOTIDE SEQUENCE</scope>
    <source>
        <tissue evidence="1">Shoot tissue taken approximately 20 cm above the soil surface</tissue>
    </source>
</reference>
<accession>A0A0A9CHI3</accession>
<dbReference type="EMBL" id="GBRH01223972">
    <property type="protein sequence ID" value="JAD73923.1"/>
    <property type="molecule type" value="Transcribed_RNA"/>
</dbReference>
<organism evidence="1">
    <name type="scientific">Arundo donax</name>
    <name type="common">Giant reed</name>
    <name type="synonym">Donax arundinaceus</name>
    <dbReference type="NCBI Taxonomy" id="35708"/>
    <lineage>
        <taxon>Eukaryota</taxon>
        <taxon>Viridiplantae</taxon>
        <taxon>Streptophyta</taxon>
        <taxon>Embryophyta</taxon>
        <taxon>Tracheophyta</taxon>
        <taxon>Spermatophyta</taxon>
        <taxon>Magnoliopsida</taxon>
        <taxon>Liliopsida</taxon>
        <taxon>Poales</taxon>
        <taxon>Poaceae</taxon>
        <taxon>PACMAD clade</taxon>
        <taxon>Arundinoideae</taxon>
        <taxon>Arundineae</taxon>
        <taxon>Arundo</taxon>
    </lineage>
</organism>
<sequence>MNSAAFPLSAARRPLGFDSDERLQNLSQTRALFLLRP</sequence>
<name>A0A0A9CHI3_ARUDO</name>
<protein>
    <submittedName>
        <fullName evidence="1">Uncharacterized protein</fullName>
    </submittedName>
</protein>